<evidence type="ECO:0000256" key="2">
    <source>
        <dbReference type="ARBA" id="ARBA00007362"/>
    </source>
</evidence>
<feature type="domain" description="EamA" evidence="8">
    <location>
        <begin position="168"/>
        <end position="272"/>
    </location>
</feature>
<evidence type="ECO:0000256" key="4">
    <source>
        <dbReference type="ARBA" id="ARBA00022692"/>
    </source>
</evidence>
<gene>
    <name evidence="9" type="ORF">KDI_53070</name>
</gene>
<evidence type="ECO:0000256" key="7">
    <source>
        <dbReference type="SAM" id="Phobius"/>
    </source>
</evidence>
<feature type="transmembrane region" description="Helical" evidence="7">
    <location>
        <begin position="78"/>
        <end position="95"/>
    </location>
</feature>
<feature type="transmembrane region" description="Helical" evidence="7">
    <location>
        <begin position="134"/>
        <end position="150"/>
    </location>
</feature>
<dbReference type="InterPro" id="IPR050638">
    <property type="entry name" value="AA-Vitamin_Transporters"/>
</dbReference>
<proteinExistence type="inferred from homology"/>
<evidence type="ECO:0000256" key="5">
    <source>
        <dbReference type="ARBA" id="ARBA00022989"/>
    </source>
</evidence>
<comment type="caution">
    <text evidence="9">The sequence shown here is derived from an EMBL/GenBank/DDBJ whole genome shotgun (WGS) entry which is preliminary data.</text>
</comment>
<dbReference type="InterPro" id="IPR000620">
    <property type="entry name" value="EamA_dom"/>
</dbReference>
<evidence type="ECO:0000313" key="10">
    <source>
        <dbReference type="Proteomes" id="UP000322530"/>
    </source>
</evidence>
<feature type="transmembrane region" description="Helical" evidence="7">
    <location>
        <begin position="107"/>
        <end position="127"/>
    </location>
</feature>
<name>A0A5A5TL13_9CHLR</name>
<evidence type="ECO:0000256" key="3">
    <source>
        <dbReference type="ARBA" id="ARBA00022475"/>
    </source>
</evidence>
<sequence length="275" mass="30145">MSISSRLSSVSPSRHTFSWLLLIVANVAWATSYVAAKYALQTMSLPMMLAFRMCISGLVLLPFLVAKRRSFHLTWRDIPQLALLSFIGFVVNKLFEFGGLSLTTASDVALLITGESIFTALLSWIVLRERVTRASVLALLLGFIGVYLIVERSVIPNIPADGGIWRIIGDLLVIGALLIEAMYTVRGKSLLRKHSPLLITSASIVGSMFVWLPVAGWGVFAAGWSMPGWLSWVSVIWLAVICTAVAYLFWFQGLTRVNASKAASTLFIQPLLGPL</sequence>
<dbReference type="SUPFAM" id="SSF103481">
    <property type="entry name" value="Multidrug resistance efflux transporter EmrE"/>
    <property type="match status" value="2"/>
</dbReference>
<dbReference type="EMBL" id="BIXY01000140">
    <property type="protein sequence ID" value="GCF11743.1"/>
    <property type="molecule type" value="Genomic_DNA"/>
</dbReference>
<organism evidence="9 10">
    <name type="scientific">Dictyobacter arantiisoli</name>
    <dbReference type="NCBI Taxonomy" id="2014874"/>
    <lineage>
        <taxon>Bacteria</taxon>
        <taxon>Bacillati</taxon>
        <taxon>Chloroflexota</taxon>
        <taxon>Ktedonobacteria</taxon>
        <taxon>Ktedonobacterales</taxon>
        <taxon>Dictyobacteraceae</taxon>
        <taxon>Dictyobacter</taxon>
    </lineage>
</organism>
<dbReference type="GO" id="GO:0005886">
    <property type="term" value="C:plasma membrane"/>
    <property type="evidence" value="ECO:0007669"/>
    <property type="project" value="UniProtKB-SubCell"/>
</dbReference>
<evidence type="ECO:0000256" key="1">
    <source>
        <dbReference type="ARBA" id="ARBA00004651"/>
    </source>
</evidence>
<feature type="transmembrane region" description="Helical" evidence="7">
    <location>
        <begin position="162"/>
        <end position="185"/>
    </location>
</feature>
<feature type="domain" description="EamA" evidence="8">
    <location>
        <begin position="20"/>
        <end position="150"/>
    </location>
</feature>
<dbReference type="InterPro" id="IPR037185">
    <property type="entry name" value="EmrE-like"/>
</dbReference>
<keyword evidence="6 7" id="KW-0472">Membrane</keyword>
<dbReference type="AlphaFoldDB" id="A0A5A5TL13"/>
<reference evidence="9 10" key="1">
    <citation type="submission" date="2019-01" db="EMBL/GenBank/DDBJ databases">
        <title>Draft genome sequence of Dictyobacter sp. Uno17.</title>
        <authorList>
            <person name="Wang C.M."/>
            <person name="Zheng Y."/>
            <person name="Sakai Y."/>
            <person name="Abe K."/>
            <person name="Yokota A."/>
            <person name="Yabe S."/>
        </authorList>
    </citation>
    <scope>NUCLEOTIDE SEQUENCE [LARGE SCALE GENOMIC DNA]</scope>
    <source>
        <strain evidence="9 10">Uno17</strain>
    </source>
</reference>
<accession>A0A5A5TL13</accession>
<comment type="similarity">
    <text evidence="2">Belongs to the EamA transporter family.</text>
</comment>
<dbReference type="Pfam" id="PF00892">
    <property type="entry name" value="EamA"/>
    <property type="match status" value="2"/>
</dbReference>
<protein>
    <recommendedName>
        <fullName evidence="8">EamA domain-containing protein</fullName>
    </recommendedName>
</protein>
<comment type="subcellular location">
    <subcellularLocation>
        <location evidence="1">Cell membrane</location>
        <topology evidence="1">Multi-pass membrane protein</topology>
    </subcellularLocation>
</comment>
<evidence type="ECO:0000313" key="9">
    <source>
        <dbReference type="EMBL" id="GCF11743.1"/>
    </source>
</evidence>
<dbReference type="PANTHER" id="PTHR32322:SF18">
    <property type="entry name" value="S-ADENOSYLMETHIONINE_S-ADENOSYLHOMOCYSTEINE TRANSPORTER"/>
    <property type="match status" value="1"/>
</dbReference>
<dbReference type="PANTHER" id="PTHR32322">
    <property type="entry name" value="INNER MEMBRANE TRANSPORTER"/>
    <property type="match status" value="1"/>
</dbReference>
<feature type="transmembrane region" description="Helical" evidence="7">
    <location>
        <begin position="229"/>
        <end position="251"/>
    </location>
</feature>
<keyword evidence="10" id="KW-1185">Reference proteome</keyword>
<keyword evidence="3" id="KW-1003">Cell membrane</keyword>
<dbReference type="Proteomes" id="UP000322530">
    <property type="component" value="Unassembled WGS sequence"/>
</dbReference>
<feature type="transmembrane region" description="Helical" evidence="7">
    <location>
        <begin position="197"/>
        <end position="223"/>
    </location>
</feature>
<evidence type="ECO:0000259" key="8">
    <source>
        <dbReference type="Pfam" id="PF00892"/>
    </source>
</evidence>
<feature type="transmembrane region" description="Helical" evidence="7">
    <location>
        <begin position="46"/>
        <end position="66"/>
    </location>
</feature>
<evidence type="ECO:0000256" key="6">
    <source>
        <dbReference type="ARBA" id="ARBA00023136"/>
    </source>
</evidence>
<dbReference type="RefSeq" id="WP_172632472.1">
    <property type="nucleotide sequence ID" value="NZ_BIXY01000140.1"/>
</dbReference>
<keyword evidence="4 7" id="KW-0812">Transmembrane</keyword>
<keyword evidence="5 7" id="KW-1133">Transmembrane helix</keyword>